<proteinExistence type="predicted"/>
<evidence type="ECO:0000313" key="2">
    <source>
        <dbReference type="EMBL" id="MBL0746259.1"/>
    </source>
</evidence>
<evidence type="ECO:0000313" key="3">
    <source>
        <dbReference type="Proteomes" id="UP000636918"/>
    </source>
</evidence>
<evidence type="ECO:0008006" key="4">
    <source>
        <dbReference type="Google" id="ProtNLM"/>
    </source>
</evidence>
<dbReference type="InterPro" id="IPR015943">
    <property type="entry name" value="WD40/YVTN_repeat-like_dom_sf"/>
</dbReference>
<reference evidence="2 3" key="1">
    <citation type="submission" date="2021-01" db="EMBL/GenBank/DDBJ databases">
        <title>Genome seq and assembly of Nocardiodes sp. G10.</title>
        <authorList>
            <person name="Chhetri G."/>
        </authorList>
    </citation>
    <scope>NUCLEOTIDE SEQUENCE [LARGE SCALE GENOMIC DNA]</scope>
    <source>
        <strain evidence="2 3">G10</strain>
    </source>
</reference>
<organism evidence="2 3">
    <name type="scientific">Nocardioides baculatus</name>
    <dbReference type="NCBI Taxonomy" id="2801337"/>
    <lineage>
        <taxon>Bacteria</taxon>
        <taxon>Bacillati</taxon>
        <taxon>Actinomycetota</taxon>
        <taxon>Actinomycetes</taxon>
        <taxon>Propionibacteriales</taxon>
        <taxon>Nocardioidaceae</taxon>
        <taxon>Nocardioides</taxon>
    </lineage>
</organism>
<comment type="caution">
    <text evidence="2">The sequence shown here is derived from an EMBL/GenBank/DDBJ whole genome shotgun (WGS) entry which is preliminary data.</text>
</comment>
<name>A0ABS1L3J5_9ACTN</name>
<feature type="chain" id="PRO_5045204776" description="PQQ-binding-like beta-propeller repeat protein" evidence="1">
    <location>
        <begin position="27"/>
        <end position="419"/>
    </location>
</feature>
<dbReference type="EMBL" id="JAERSG010000001">
    <property type="protein sequence ID" value="MBL0746259.1"/>
    <property type="molecule type" value="Genomic_DNA"/>
</dbReference>
<keyword evidence="3" id="KW-1185">Reference proteome</keyword>
<feature type="signal peptide" evidence="1">
    <location>
        <begin position="1"/>
        <end position="26"/>
    </location>
</feature>
<dbReference type="RefSeq" id="WP_201932531.1">
    <property type="nucleotide sequence ID" value="NZ_JAERSG010000001.1"/>
</dbReference>
<dbReference type="Gene3D" id="2.130.10.10">
    <property type="entry name" value="YVTN repeat-like/Quinoprotein amine dehydrogenase"/>
    <property type="match status" value="1"/>
</dbReference>
<keyword evidence="1" id="KW-0732">Signal</keyword>
<evidence type="ECO:0000256" key="1">
    <source>
        <dbReference type="SAM" id="SignalP"/>
    </source>
</evidence>
<dbReference type="SUPFAM" id="SSF75011">
    <property type="entry name" value="3-carboxy-cis,cis-mucoante lactonizing enzyme"/>
    <property type="match status" value="2"/>
</dbReference>
<dbReference type="Proteomes" id="UP000636918">
    <property type="component" value="Unassembled WGS sequence"/>
</dbReference>
<gene>
    <name evidence="2" type="ORF">JI751_01435</name>
</gene>
<protein>
    <recommendedName>
        <fullName evidence="4">PQQ-binding-like beta-propeller repeat protein</fullName>
    </recommendedName>
</protein>
<accession>A0ABS1L3J5</accession>
<sequence>MRLVKTAGSVAAALAMLGGLAAPASARALDVEWQTDAVLKAYGQYLEVDEASGDVFTLLMYAGDGTVLRRLDAATGAVEWAVPVPGMTDFVSDPTTGQVVLSGLRDKRQVVMFVSGGGQVAREVATDIPAAPVAMAVDETTGQVCSLGSKRKAGQSLITWYTSCWTSAGDAVFTDEEVVGDGRSFPSALDIDPRSHRVYAAGTSSARKFNDGRAGLVVLRSFNASGKLTWQARTKVRTPDGRIQMAIDSERRLVHVVDQPGRIESPVSLVTYDRRGKARTVRRFEDIGSISDVAVALTPRGRVLVAAVDVDRAGLRVYSPRGRLLRKAKVRTERDRFEAYHAAVAIDPVREQVHVLGGGGDTPSQVHTFTTRGKRLSRVVVDDRHVIEGDLVVHRATGRVFVTTSLFREDQQRVTALGD</sequence>